<dbReference type="PROSITE" id="PS51129">
    <property type="entry name" value="PDXS_SNZ_2"/>
    <property type="match status" value="1"/>
</dbReference>
<gene>
    <name evidence="2" type="ORF">RJ639_033599</name>
</gene>
<dbReference type="GO" id="GO:0042823">
    <property type="term" value="P:pyridoxal phosphate biosynthetic process"/>
    <property type="evidence" value="ECO:0007669"/>
    <property type="project" value="InterPro"/>
</dbReference>
<evidence type="ECO:0000313" key="2">
    <source>
        <dbReference type="EMBL" id="KAK3034644.1"/>
    </source>
</evidence>
<feature type="non-terminal residue" evidence="2">
    <location>
        <position position="90"/>
    </location>
</feature>
<reference evidence="2" key="1">
    <citation type="submission" date="2022-12" db="EMBL/GenBank/DDBJ databases">
        <title>Draft genome assemblies for two species of Escallonia (Escalloniales).</title>
        <authorList>
            <person name="Chanderbali A."/>
            <person name="Dervinis C."/>
            <person name="Anghel I."/>
            <person name="Soltis D."/>
            <person name="Soltis P."/>
            <person name="Zapata F."/>
        </authorList>
    </citation>
    <scope>NUCLEOTIDE SEQUENCE</scope>
    <source>
        <strain evidence="2">UCBG64.0493</strain>
        <tissue evidence="2">Leaf</tissue>
    </source>
</reference>
<evidence type="ECO:0000313" key="3">
    <source>
        <dbReference type="Proteomes" id="UP001188597"/>
    </source>
</evidence>
<organism evidence="2 3">
    <name type="scientific">Escallonia herrerae</name>
    <dbReference type="NCBI Taxonomy" id="1293975"/>
    <lineage>
        <taxon>Eukaryota</taxon>
        <taxon>Viridiplantae</taxon>
        <taxon>Streptophyta</taxon>
        <taxon>Embryophyta</taxon>
        <taxon>Tracheophyta</taxon>
        <taxon>Spermatophyta</taxon>
        <taxon>Magnoliopsida</taxon>
        <taxon>eudicotyledons</taxon>
        <taxon>Gunneridae</taxon>
        <taxon>Pentapetalae</taxon>
        <taxon>asterids</taxon>
        <taxon>campanulids</taxon>
        <taxon>Escalloniales</taxon>
        <taxon>Escalloniaceae</taxon>
        <taxon>Escallonia</taxon>
    </lineage>
</organism>
<accession>A0AA88WWJ4</accession>
<dbReference type="SUPFAM" id="SSF110399">
    <property type="entry name" value="ThiG-like"/>
    <property type="match status" value="1"/>
</dbReference>
<comment type="caution">
    <text evidence="2">The sequence shown here is derived from an EMBL/GenBank/DDBJ whole genome shotgun (WGS) entry which is preliminary data.</text>
</comment>
<dbReference type="Gene3D" id="3.20.20.70">
    <property type="entry name" value="Aldolase class I"/>
    <property type="match status" value="1"/>
</dbReference>
<dbReference type="InterPro" id="IPR013785">
    <property type="entry name" value="Aldolase_TIM"/>
</dbReference>
<proteinExistence type="inferred from homology"/>
<evidence type="ECO:0000256" key="1">
    <source>
        <dbReference type="PROSITE-ProRule" id="PRU00481"/>
    </source>
</evidence>
<dbReference type="AlphaFoldDB" id="A0AA88WWJ4"/>
<keyword evidence="3" id="KW-1185">Reference proteome</keyword>
<protein>
    <submittedName>
        <fullName evidence="2">Uncharacterized protein</fullName>
    </submittedName>
</protein>
<comment type="similarity">
    <text evidence="1">Belongs to the PdxS/SNZ family.</text>
</comment>
<sequence length="90" mass="9610">MVHGASRCRSGATSNFEVANYVQRELGTALGFECTSLTRRDISTPSSWGGYRWCTLPAGRLATLEDATLVMELGCDGVFVSSGVFKSGDP</sequence>
<dbReference type="Proteomes" id="UP001188597">
    <property type="component" value="Unassembled WGS sequence"/>
</dbReference>
<dbReference type="EMBL" id="JAVXUP010000196">
    <property type="protein sequence ID" value="KAK3034644.1"/>
    <property type="molecule type" value="Genomic_DNA"/>
</dbReference>
<name>A0AA88WWJ4_9ASTE</name>
<dbReference type="InterPro" id="IPR001852">
    <property type="entry name" value="PdxS/SNZ"/>
</dbReference>